<dbReference type="GO" id="GO:0008153">
    <property type="term" value="P:4-aminobenzoate biosynthetic process"/>
    <property type="evidence" value="ECO:0007669"/>
    <property type="project" value="UniProtKB-UniRule"/>
</dbReference>
<dbReference type="SUPFAM" id="SSF56752">
    <property type="entry name" value="D-aminoacid aminotransferase-like PLP-dependent enzymes"/>
    <property type="match status" value="1"/>
</dbReference>
<dbReference type="RefSeq" id="WP_073433299.1">
    <property type="nucleotide sequence ID" value="NZ_BJXU01000016.1"/>
</dbReference>
<dbReference type="EC" id="4.1.3.38" evidence="8 10"/>
<dbReference type="AlphaFoldDB" id="A0A1M7A4S1"/>
<evidence type="ECO:0000256" key="9">
    <source>
        <dbReference type="ARBA" id="ARBA00049529"/>
    </source>
</evidence>
<dbReference type="Gene3D" id="3.20.10.10">
    <property type="entry name" value="D-amino Acid Aminotransferase, subunit A, domain 2"/>
    <property type="match status" value="1"/>
</dbReference>
<dbReference type="EMBL" id="BJXU01000016">
    <property type="protein sequence ID" value="GEN22533.1"/>
    <property type="molecule type" value="Genomic_DNA"/>
</dbReference>
<reference evidence="11 14" key="2">
    <citation type="submission" date="2019-07" db="EMBL/GenBank/DDBJ databases">
        <title>Whole genome shotgun sequence of Halomonas cupida NBRC 102219.</title>
        <authorList>
            <person name="Hosoyama A."/>
            <person name="Uohara A."/>
            <person name="Ohji S."/>
            <person name="Ichikawa N."/>
        </authorList>
    </citation>
    <scope>NUCLEOTIDE SEQUENCE [LARGE SCALE GENOMIC DNA]</scope>
    <source>
        <strain evidence="11 14">NBRC 102219</strain>
    </source>
</reference>
<evidence type="ECO:0000256" key="3">
    <source>
        <dbReference type="ARBA" id="ARBA00011738"/>
    </source>
</evidence>
<keyword evidence="4" id="KW-0663">Pyridoxal phosphate</keyword>
<comment type="similarity">
    <text evidence="2">Belongs to the class-IV pyridoxal-phosphate-dependent aminotransferase family.</text>
</comment>
<organism evidence="12 13">
    <name type="scientific">Halomonas cupida</name>
    <dbReference type="NCBI Taxonomy" id="44933"/>
    <lineage>
        <taxon>Bacteria</taxon>
        <taxon>Pseudomonadati</taxon>
        <taxon>Pseudomonadota</taxon>
        <taxon>Gammaproteobacteria</taxon>
        <taxon>Oceanospirillales</taxon>
        <taxon>Halomonadaceae</taxon>
        <taxon>Halomonas</taxon>
    </lineage>
</organism>
<gene>
    <name evidence="11" type="primary">pabC</name>
    <name evidence="11" type="ORF">HCU01_04820</name>
    <name evidence="12" type="ORF">SAMN05660971_00361</name>
</gene>
<name>A0A1M7A4S1_9GAMM</name>
<dbReference type="Proteomes" id="UP000321726">
    <property type="component" value="Unassembled WGS sequence"/>
</dbReference>
<evidence type="ECO:0000313" key="14">
    <source>
        <dbReference type="Proteomes" id="UP000321726"/>
    </source>
</evidence>
<evidence type="ECO:0000256" key="1">
    <source>
        <dbReference type="ARBA" id="ARBA00001933"/>
    </source>
</evidence>
<dbReference type="InterPro" id="IPR017824">
    <property type="entry name" value="Aminodeoxychorismate_lyase_IV"/>
</dbReference>
<comment type="pathway">
    <text evidence="7">Cofactor biosynthesis; tetrahydrofolate biosynthesis; 4-aminobenzoate from chorismate: step 2/2.</text>
</comment>
<dbReference type="EMBL" id="FRCA01000001">
    <property type="protein sequence ID" value="SHL37731.1"/>
    <property type="molecule type" value="Genomic_DNA"/>
</dbReference>
<evidence type="ECO:0000256" key="5">
    <source>
        <dbReference type="ARBA" id="ARBA00022909"/>
    </source>
</evidence>
<evidence type="ECO:0000256" key="7">
    <source>
        <dbReference type="ARBA" id="ARBA00035633"/>
    </source>
</evidence>
<dbReference type="PANTHER" id="PTHR42743:SF2">
    <property type="entry name" value="AMINODEOXYCHORISMATE LYASE"/>
    <property type="match status" value="1"/>
</dbReference>
<dbReference type="CDD" id="cd01559">
    <property type="entry name" value="ADCL_like"/>
    <property type="match status" value="1"/>
</dbReference>
<dbReference type="GO" id="GO:0030170">
    <property type="term" value="F:pyridoxal phosphate binding"/>
    <property type="evidence" value="ECO:0007669"/>
    <property type="project" value="InterPro"/>
</dbReference>
<dbReference type="InterPro" id="IPR001544">
    <property type="entry name" value="Aminotrans_IV"/>
</dbReference>
<dbReference type="PANTHER" id="PTHR42743">
    <property type="entry name" value="AMINO-ACID AMINOTRANSFERASE"/>
    <property type="match status" value="1"/>
</dbReference>
<sequence length="277" mass="30554">MGFVKQDLVNQTQLPLDDRGLAYGDGLFETVLVRDGRPQLWDLHLQRLRRGCRVLGMPPPAESELERLPATLGAGLKVLKLIYTRGSGGRGYALPAQPVPRLVWQAQDFSPDTQRWQGVTVRLCRTGLARQPLLAGIKHMARLENVLARGEWQDPMVAEGLLMDCEGLVIEATSMNLFWAPETSHQTPVYTPPLDQCGVAGTLRQALLDLAVLEEHPLVADQLPGCAALWVGNSVQGVWPVSRLEDADGRELARWQPGHLHRDLQHQAHLALGYVGG</sequence>
<reference evidence="12 13" key="1">
    <citation type="submission" date="2016-11" db="EMBL/GenBank/DDBJ databases">
        <authorList>
            <person name="Jaros S."/>
            <person name="Januszkiewicz K."/>
            <person name="Wedrychowicz H."/>
        </authorList>
    </citation>
    <scope>NUCLEOTIDE SEQUENCE [LARGE SCALE GENOMIC DNA]</scope>
    <source>
        <strain evidence="12 13">DSM 4740</strain>
    </source>
</reference>
<keyword evidence="5" id="KW-0289">Folate biosynthesis</keyword>
<evidence type="ECO:0000313" key="13">
    <source>
        <dbReference type="Proteomes" id="UP000184123"/>
    </source>
</evidence>
<evidence type="ECO:0000313" key="12">
    <source>
        <dbReference type="EMBL" id="SHL37731.1"/>
    </source>
</evidence>
<dbReference type="NCBIfam" id="TIGR03461">
    <property type="entry name" value="pabC_Proteo"/>
    <property type="match status" value="1"/>
</dbReference>
<dbReference type="InterPro" id="IPR043131">
    <property type="entry name" value="BCAT-like_N"/>
</dbReference>
<evidence type="ECO:0000256" key="6">
    <source>
        <dbReference type="ARBA" id="ARBA00023239"/>
    </source>
</evidence>
<comment type="catalytic activity">
    <reaction evidence="9">
        <text>4-amino-4-deoxychorismate = 4-aminobenzoate + pyruvate + H(+)</text>
        <dbReference type="Rhea" id="RHEA:16201"/>
        <dbReference type="ChEBI" id="CHEBI:15361"/>
        <dbReference type="ChEBI" id="CHEBI:15378"/>
        <dbReference type="ChEBI" id="CHEBI:17836"/>
        <dbReference type="ChEBI" id="CHEBI:58406"/>
        <dbReference type="EC" id="4.1.3.38"/>
    </reaction>
</comment>
<dbReference type="OrthoDB" id="9805628at2"/>
<evidence type="ECO:0000256" key="10">
    <source>
        <dbReference type="NCBIfam" id="TIGR03461"/>
    </source>
</evidence>
<dbReference type="GO" id="GO:0046656">
    <property type="term" value="P:folic acid biosynthetic process"/>
    <property type="evidence" value="ECO:0007669"/>
    <property type="project" value="UniProtKB-KW"/>
</dbReference>
<evidence type="ECO:0000256" key="4">
    <source>
        <dbReference type="ARBA" id="ARBA00022898"/>
    </source>
</evidence>
<dbReference type="Proteomes" id="UP000184123">
    <property type="component" value="Unassembled WGS sequence"/>
</dbReference>
<evidence type="ECO:0000313" key="11">
    <source>
        <dbReference type="EMBL" id="GEN22533.1"/>
    </source>
</evidence>
<dbReference type="Pfam" id="PF01063">
    <property type="entry name" value="Aminotran_4"/>
    <property type="match status" value="1"/>
</dbReference>
<evidence type="ECO:0000256" key="2">
    <source>
        <dbReference type="ARBA" id="ARBA00009320"/>
    </source>
</evidence>
<dbReference type="GO" id="GO:0008696">
    <property type="term" value="F:4-amino-4-deoxychorismate lyase activity"/>
    <property type="evidence" value="ECO:0007669"/>
    <property type="project" value="UniProtKB-UniRule"/>
</dbReference>
<keyword evidence="14" id="KW-1185">Reference proteome</keyword>
<dbReference type="GO" id="GO:0005829">
    <property type="term" value="C:cytosol"/>
    <property type="evidence" value="ECO:0007669"/>
    <property type="project" value="TreeGrafter"/>
</dbReference>
<dbReference type="InterPro" id="IPR050571">
    <property type="entry name" value="Class-IV_PLP-Dep_Aminotrnsfr"/>
</dbReference>
<dbReference type="STRING" id="44933.SAMN05660971_00361"/>
<protein>
    <recommendedName>
        <fullName evidence="8 10">Aminodeoxychorismate lyase</fullName>
        <ecNumber evidence="8 10">4.1.3.38</ecNumber>
    </recommendedName>
</protein>
<keyword evidence="6 12" id="KW-0456">Lyase</keyword>
<proteinExistence type="inferred from homology"/>
<dbReference type="Gene3D" id="3.30.470.10">
    <property type="match status" value="1"/>
</dbReference>
<comment type="cofactor">
    <cofactor evidence="1">
        <name>pyridoxal 5'-phosphate</name>
        <dbReference type="ChEBI" id="CHEBI:597326"/>
    </cofactor>
</comment>
<accession>A0A1M7A4S1</accession>
<dbReference type="InterPro" id="IPR043132">
    <property type="entry name" value="BCAT-like_C"/>
</dbReference>
<dbReference type="InterPro" id="IPR036038">
    <property type="entry name" value="Aminotransferase-like"/>
</dbReference>
<evidence type="ECO:0000256" key="8">
    <source>
        <dbReference type="ARBA" id="ARBA00035676"/>
    </source>
</evidence>
<comment type="subunit">
    <text evidence="3">Homodimer.</text>
</comment>